<dbReference type="InterPro" id="IPR022801">
    <property type="entry name" value="Ribosomal_uS4"/>
</dbReference>
<dbReference type="Gene3D" id="3.10.290.10">
    <property type="entry name" value="RNA-binding S4 domain"/>
    <property type="match status" value="1"/>
</dbReference>
<dbReference type="Pfam" id="PF01479">
    <property type="entry name" value="S4"/>
    <property type="match status" value="1"/>
</dbReference>
<dbReference type="GO" id="GO:0042274">
    <property type="term" value="P:ribosomal small subunit biogenesis"/>
    <property type="evidence" value="ECO:0007669"/>
    <property type="project" value="TreeGrafter"/>
</dbReference>
<dbReference type="InterPro" id="IPR002942">
    <property type="entry name" value="S4_RNA-bd"/>
</dbReference>
<evidence type="ECO:0000256" key="6">
    <source>
        <dbReference type="PROSITE-ProRule" id="PRU00182"/>
    </source>
</evidence>
<dbReference type="GO" id="GO:0015935">
    <property type="term" value="C:small ribosomal subunit"/>
    <property type="evidence" value="ECO:0007669"/>
    <property type="project" value="TreeGrafter"/>
</dbReference>
<dbReference type="AlphaFoldDB" id="A0A0S0IHU4"/>
<dbReference type="CDD" id="cd00165">
    <property type="entry name" value="S4"/>
    <property type="match status" value="1"/>
</dbReference>
<dbReference type="PANTHER" id="PTHR11831">
    <property type="entry name" value="30S 40S RIBOSOMAL PROTEIN"/>
    <property type="match status" value="1"/>
</dbReference>
<dbReference type="SUPFAM" id="SSF55174">
    <property type="entry name" value="Alpha-L RNA-binding motif"/>
    <property type="match status" value="1"/>
</dbReference>
<dbReference type="EMBL" id="KP054475">
    <property type="protein sequence ID" value="ALG41011.1"/>
    <property type="molecule type" value="Genomic_DNA"/>
</dbReference>
<gene>
    <name evidence="8" type="primary">rps4</name>
</gene>
<keyword evidence="5" id="KW-0687">Ribonucleoprotein</keyword>
<name>A0A0S0IHU4_ACAPO</name>
<proteinExistence type="inferred from homology"/>
<dbReference type="GO" id="GO:0003735">
    <property type="term" value="F:structural constituent of ribosome"/>
    <property type="evidence" value="ECO:0007669"/>
    <property type="project" value="TreeGrafter"/>
</dbReference>
<sequence length="374" mass="45621">MFKFYKHKLYKKYQDELWGHIICKKSFSYNKRSILLNYRDVVLRNRLRIKTKFKYFRRGFLKNLNYSLLLFKFFRKSIRVFSFKKRKPFFSVSLSLGDRGFRRKRRFFFRNSKIVSLLKFNILYTDFFNLNRVFTNASRICVYPSIYKQNKLFQFPTFNVNKRLTFYRSRVFLRTNNLQFVIKKKLNLRKQKVFFYSVHIAAPKKKAKKWSLFALKNIYYKKVSLFFGFRKVVDFFKIYSLARKLSKANVFAVFLMLEGRLDNFLMRLNLFPSIYFIKKFIEHGNVFVNNTVINYSSYNLNFNELVSFNRRYYKKLYFFIKSQLKQRKVVINLPPFIEADYKLLVAMLIRNPDGLSLTKPMSFNLYTKFLSVNK</sequence>
<evidence type="ECO:0000259" key="7">
    <source>
        <dbReference type="SMART" id="SM00363"/>
    </source>
</evidence>
<dbReference type="InterPro" id="IPR018079">
    <property type="entry name" value="Ribosomal_uS4_CS"/>
</dbReference>
<evidence type="ECO:0000313" key="8">
    <source>
        <dbReference type="EMBL" id="ALG41011.1"/>
    </source>
</evidence>
<geneLocation type="mitochondrion" evidence="8"/>
<evidence type="ECO:0000256" key="1">
    <source>
        <dbReference type="ARBA" id="ARBA00007465"/>
    </source>
</evidence>
<dbReference type="PROSITE" id="PS50889">
    <property type="entry name" value="S4"/>
    <property type="match status" value="1"/>
</dbReference>
<keyword evidence="2 6" id="KW-0699">rRNA-binding</keyword>
<protein>
    <submittedName>
        <fullName evidence="8">Ribosomal protein S4</fullName>
    </submittedName>
</protein>
<keyword evidence="3 6" id="KW-0694">RNA-binding</keyword>
<dbReference type="PANTHER" id="PTHR11831:SF4">
    <property type="entry name" value="SMALL RIBOSOMAL SUBUNIT PROTEIN US4M"/>
    <property type="match status" value="1"/>
</dbReference>
<evidence type="ECO:0000256" key="3">
    <source>
        <dbReference type="ARBA" id="ARBA00022884"/>
    </source>
</evidence>
<evidence type="ECO:0000256" key="4">
    <source>
        <dbReference type="ARBA" id="ARBA00022980"/>
    </source>
</evidence>
<keyword evidence="4 8" id="KW-0689">Ribosomal protein</keyword>
<accession>A0A0S0IHU4</accession>
<dbReference type="PROSITE" id="PS00632">
    <property type="entry name" value="RIBOSOMAL_S4"/>
    <property type="match status" value="1"/>
</dbReference>
<comment type="similarity">
    <text evidence="1">Belongs to the universal ribosomal protein uS4 family.</text>
</comment>
<feature type="domain" description="RNA-binding S4" evidence="7">
    <location>
        <begin position="259"/>
        <end position="325"/>
    </location>
</feature>
<dbReference type="Gene3D" id="1.10.1050.10">
    <property type="entry name" value="Ribosomal Protein S4 Delta 41, Chain A, domain 1"/>
    <property type="match status" value="1"/>
</dbReference>
<keyword evidence="8" id="KW-0496">Mitochondrion</keyword>
<evidence type="ECO:0000256" key="5">
    <source>
        <dbReference type="ARBA" id="ARBA00023274"/>
    </source>
</evidence>
<reference evidence="8" key="1">
    <citation type="journal article" date="2019" name="Microbiol. Resour. Announc.">
        <title>Remarkable Features of Mitochondrial DNA of Acanthamoeba polyphaga Linc Ap-1, Revealed by Whole-Genome Sequencing.</title>
        <authorList>
            <person name="Karlyshev A.V."/>
        </authorList>
    </citation>
    <scope>NUCLEOTIDE SEQUENCE</scope>
    <source>
        <strain evidence="8">Linc Ap-1</strain>
    </source>
</reference>
<dbReference type="InterPro" id="IPR036986">
    <property type="entry name" value="S4_RNA-bd_sf"/>
</dbReference>
<dbReference type="SMART" id="SM00363">
    <property type="entry name" value="S4"/>
    <property type="match status" value="1"/>
</dbReference>
<evidence type="ECO:0000256" key="2">
    <source>
        <dbReference type="ARBA" id="ARBA00022730"/>
    </source>
</evidence>
<dbReference type="GO" id="GO:0019843">
    <property type="term" value="F:rRNA binding"/>
    <property type="evidence" value="ECO:0007669"/>
    <property type="project" value="UniProtKB-KW"/>
</dbReference>
<organism evidence="8">
    <name type="scientific">Acanthamoeba polyphaga</name>
    <name type="common">Amoeba</name>
    <dbReference type="NCBI Taxonomy" id="5757"/>
    <lineage>
        <taxon>Eukaryota</taxon>
        <taxon>Amoebozoa</taxon>
        <taxon>Discosea</taxon>
        <taxon>Longamoebia</taxon>
        <taxon>Centramoebida</taxon>
        <taxon>Acanthamoebidae</taxon>
        <taxon>Acanthamoeba</taxon>
    </lineage>
</organism>